<evidence type="ECO:0000313" key="1">
    <source>
        <dbReference type="EMBL" id="MDK3016922.1"/>
    </source>
</evidence>
<dbReference type="InterPro" id="IPR027417">
    <property type="entry name" value="P-loop_NTPase"/>
</dbReference>
<name>A0ABT7EX57_9RHOB</name>
<dbReference type="RefSeq" id="WP_284479732.1">
    <property type="nucleotide sequence ID" value="NZ_JASNJD010000002.1"/>
</dbReference>
<evidence type="ECO:0000313" key="2">
    <source>
        <dbReference type="Proteomes" id="UP001243757"/>
    </source>
</evidence>
<protein>
    <submittedName>
        <fullName evidence="1">Nodulation protein NodH</fullName>
    </submittedName>
</protein>
<dbReference type="SUPFAM" id="SSF52540">
    <property type="entry name" value="P-loop containing nucleoside triphosphate hydrolases"/>
    <property type="match status" value="1"/>
</dbReference>
<keyword evidence="2" id="KW-1185">Reference proteome</keyword>
<dbReference type="Gene3D" id="3.40.50.300">
    <property type="entry name" value="P-loop containing nucleotide triphosphate hydrolases"/>
    <property type="match status" value="1"/>
</dbReference>
<comment type="caution">
    <text evidence="1">The sequence shown here is derived from an EMBL/GenBank/DDBJ whole genome shotgun (WGS) entry which is preliminary data.</text>
</comment>
<reference evidence="1 2" key="1">
    <citation type="submission" date="2023-05" db="EMBL/GenBank/DDBJ databases">
        <title>Pseudodonghicola sp. nov.</title>
        <authorList>
            <person name="Huang J."/>
        </authorList>
    </citation>
    <scope>NUCLEOTIDE SEQUENCE [LARGE SCALE GENOMIC DNA]</scope>
    <source>
        <strain evidence="1 2">IC7</strain>
    </source>
</reference>
<organism evidence="1 2">
    <name type="scientific">Pseudodonghicola flavimaris</name>
    <dbReference type="NCBI Taxonomy" id="3050036"/>
    <lineage>
        <taxon>Bacteria</taxon>
        <taxon>Pseudomonadati</taxon>
        <taxon>Pseudomonadota</taxon>
        <taxon>Alphaproteobacteria</taxon>
        <taxon>Rhodobacterales</taxon>
        <taxon>Paracoccaceae</taxon>
        <taxon>Pseudodonghicola</taxon>
    </lineage>
</organism>
<dbReference type="EMBL" id="JASNJD010000002">
    <property type="protein sequence ID" value="MDK3016922.1"/>
    <property type="molecule type" value="Genomic_DNA"/>
</dbReference>
<proteinExistence type="predicted"/>
<dbReference type="Proteomes" id="UP001243757">
    <property type="component" value="Unassembled WGS sequence"/>
</dbReference>
<gene>
    <name evidence="1" type="ORF">QO033_04495</name>
</gene>
<accession>A0ABT7EX57</accession>
<sequence length="478" mass="53247">MTAVFDYFVIFAEMRTGSNFLETNLNALDGVACLGEAFNPHFIGYPNRDAILEVTQAQRDADPDKLLRAVREMPQTLAGFRYFHDHDPRVLDPVLDDPRCAKIILTRNPLDSYVSWKIAQATGQWKLTDVKRRKAAQAQFDAVEFAAHVEALQQFQITLLNRLQTSGQTAFYIAYEDLQSLEVMNGLARWLGVPARLEALDQSLKPQNPGAIGDKVANPREMERALAALDRFDLSRTPNFEPRRGAAVPSYVAGIGLPLLYLPVRGGPEAEVTGWLAAAEGVASDELPVKMTQKALRQWKRKHPGHRSFTVLRHPVARAHHVFCTRILSDGPGSYRQIRELLRKKFKLPIPKSGPDDSYSRGDHRAAFVAFLEFLRMNLAGQTPVRVDAAWGTQAQTVAGFGDFALPDLILREDELAGALAELARHFGHPAPALPQLPDPGPHALADIYDAELESLVADVYQRDYMMFGFTAWRDDGA</sequence>